<evidence type="ECO:0000256" key="4">
    <source>
        <dbReference type="PROSITE-ProRule" id="PRU00169"/>
    </source>
</evidence>
<dbReference type="SUPFAM" id="SSF52172">
    <property type="entry name" value="CheY-like"/>
    <property type="match status" value="1"/>
</dbReference>
<dbReference type="RefSeq" id="WP_194451897.1">
    <property type="nucleotide sequence ID" value="NZ_CP063849.1"/>
</dbReference>
<dbReference type="EMBL" id="CP063849">
    <property type="protein sequence ID" value="QOY90232.1"/>
    <property type="molecule type" value="Genomic_DNA"/>
</dbReference>
<dbReference type="AlphaFoldDB" id="A0A7S7SLG1"/>
<gene>
    <name evidence="7" type="ORF">IRI77_09840</name>
</gene>
<evidence type="ECO:0000256" key="1">
    <source>
        <dbReference type="ARBA" id="ARBA00000085"/>
    </source>
</evidence>
<evidence type="ECO:0000256" key="3">
    <source>
        <dbReference type="ARBA" id="ARBA00022553"/>
    </source>
</evidence>
<organism evidence="7 8">
    <name type="scientific">Paludibaculum fermentans</name>
    <dbReference type="NCBI Taxonomy" id="1473598"/>
    <lineage>
        <taxon>Bacteria</taxon>
        <taxon>Pseudomonadati</taxon>
        <taxon>Acidobacteriota</taxon>
        <taxon>Terriglobia</taxon>
        <taxon>Bryobacterales</taxon>
        <taxon>Bryobacteraceae</taxon>
        <taxon>Paludibaculum</taxon>
    </lineage>
</organism>
<comment type="catalytic activity">
    <reaction evidence="1">
        <text>ATP + protein L-histidine = ADP + protein N-phospho-L-histidine.</text>
        <dbReference type="EC" id="2.7.13.3"/>
    </reaction>
</comment>
<evidence type="ECO:0000259" key="6">
    <source>
        <dbReference type="PROSITE" id="PS50110"/>
    </source>
</evidence>
<dbReference type="Proteomes" id="UP000593892">
    <property type="component" value="Chromosome"/>
</dbReference>
<protein>
    <recommendedName>
        <fullName evidence="2">histidine kinase</fullName>
        <ecNumber evidence="2">2.7.13.3</ecNumber>
    </recommendedName>
</protein>
<keyword evidence="3 4" id="KW-0597">Phosphoprotein</keyword>
<dbReference type="InterPro" id="IPR050595">
    <property type="entry name" value="Bact_response_regulator"/>
</dbReference>
<feature type="domain" description="Response regulatory" evidence="6">
    <location>
        <begin position="274"/>
        <end position="387"/>
    </location>
</feature>
<name>A0A7S7SLG1_PALFE</name>
<feature type="region of interest" description="Disordered" evidence="5">
    <location>
        <begin position="1"/>
        <end position="31"/>
    </location>
</feature>
<dbReference type="CDD" id="cd00156">
    <property type="entry name" value="REC"/>
    <property type="match status" value="1"/>
</dbReference>
<evidence type="ECO:0000256" key="2">
    <source>
        <dbReference type="ARBA" id="ARBA00012438"/>
    </source>
</evidence>
<dbReference type="GO" id="GO:0000155">
    <property type="term" value="F:phosphorelay sensor kinase activity"/>
    <property type="evidence" value="ECO:0007669"/>
    <property type="project" value="InterPro"/>
</dbReference>
<reference evidence="7 8" key="1">
    <citation type="submission" date="2020-10" db="EMBL/GenBank/DDBJ databases">
        <title>Complete genome sequence of Paludibaculum fermentans P105T, a facultatively anaerobic acidobacterium capable of dissimilatory Fe(III) reduction.</title>
        <authorList>
            <person name="Dedysh S.N."/>
            <person name="Beletsky A.V."/>
            <person name="Kulichevskaya I.S."/>
            <person name="Mardanov A.V."/>
            <person name="Ravin N.V."/>
        </authorList>
    </citation>
    <scope>NUCLEOTIDE SEQUENCE [LARGE SCALE GENOMIC DNA]</scope>
    <source>
        <strain evidence="7 8">P105</strain>
    </source>
</reference>
<dbReference type="PANTHER" id="PTHR44591">
    <property type="entry name" value="STRESS RESPONSE REGULATOR PROTEIN 1"/>
    <property type="match status" value="1"/>
</dbReference>
<dbReference type="PANTHER" id="PTHR44591:SF23">
    <property type="entry name" value="CHEY SUBFAMILY"/>
    <property type="match status" value="1"/>
</dbReference>
<dbReference type="KEGG" id="pfer:IRI77_09840"/>
<evidence type="ECO:0000256" key="5">
    <source>
        <dbReference type="SAM" id="MobiDB-lite"/>
    </source>
</evidence>
<keyword evidence="8" id="KW-1185">Reference proteome</keyword>
<evidence type="ECO:0000313" key="8">
    <source>
        <dbReference type="Proteomes" id="UP000593892"/>
    </source>
</evidence>
<dbReference type="EC" id="2.7.13.3" evidence="2"/>
<dbReference type="Pfam" id="PF00072">
    <property type="entry name" value="Response_reg"/>
    <property type="match status" value="1"/>
</dbReference>
<dbReference type="InterPro" id="IPR001789">
    <property type="entry name" value="Sig_transdc_resp-reg_receiver"/>
</dbReference>
<proteinExistence type="predicted"/>
<feature type="compositionally biased region" description="Low complexity" evidence="5">
    <location>
        <begin position="250"/>
        <end position="270"/>
    </location>
</feature>
<feature type="region of interest" description="Disordered" evidence="5">
    <location>
        <begin position="250"/>
        <end position="272"/>
    </location>
</feature>
<dbReference type="InterPro" id="IPR003661">
    <property type="entry name" value="HisK_dim/P_dom"/>
</dbReference>
<feature type="modified residue" description="4-aspartylphosphate" evidence="4">
    <location>
        <position position="323"/>
    </location>
</feature>
<sequence>MSSLPFVDQSGPQAFPAPAGRMAAPSETTMTNPVNTEFEIAALDHMDRLCAIGRDASRLTHDLNNQFTTIRGFCEIILGNLPHDHPLSDFAQEVSRSCGRALETLRKLPVSPAPPAAKLDSSALIATLLEIIAHAPGEWPQIETSFPQHEIAIRASNEELTCILDELMRLACANSAPSGRLTITAQTCEAKAKLQFLLSKPRRQWNSGKDGRIALLMLTAGLDRLGGSLTTSSVTGGEAALKITLPTCYRQSAQPPSRPFPRAAASTAPTEEPSVLVVDDEAPFRAQVRNYLTGKGYKVTEVANGNEAMVQLGRSPHQLVLLDLFMAEPDGFETLRRIRMAYPALPVVVMSGAAMEYLHAATLLGAAEAISKSEIPDRLAGIVRDLTVRQAAATR</sequence>
<accession>A0A7S7SLG1</accession>
<dbReference type="PROSITE" id="PS50110">
    <property type="entry name" value="RESPONSE_REGULATORY"/>
    <property type="match status" value="1"/>
</dbReference>
<evidence type="ECO:0000313" key="7">
    <source>
        <dbReference type="EMBL" id="QOY90232.1"/>
    </source>
</evidence>
<dbReference type="InterPro" id="IPR011006">
    <property type="entry name" value="CheY-like_superfamily"/>
</dbReference>
<dbReference type="Gene3D" id="3.40.50.2300">
    <property type="match status" value="1"/>
</dbReference>
<dbReference type="CDD" id="cd00082">
    <property type="entry name" value="HisKA"/>
    <property type="match status" value="1"/>
</dbReference>
<dbReference type="SMART" id="SM00448">
    <property type="entry name" value="REC"/>
    <property type="match status" value="1"/>
</dbReference>